<name>A0A4C1YIT2_EUMVA</name>
<evidence type="ECO:0000313" key="1">
    <source>
        <dbReference type="EMBL" id="GBP74712.1"/>
    </source>
</evidence>
<protein>
    <submittedName>
        <fullName evidence="1">Uncharacterized protein</fullName>
    </submittedName>
</protein>
<organism evidence="1 2">
    <name type="scientific">Eumeta variegata</name>
    <name type="common">Bagworm moth</name>
    <name type="synonym">Eumeta japonica</name>
    <dbReference type="NCBI Taxonomy" id="151549"/>
    <lineage>
        <taxon>Eukaryota</taxon>
        <taxon>Metazoa</taxon>
        <taxon>Ecdysozoa</taxon>
        <taxon>Arthropoda</taxon>
        <taxon>Hexapoda</taxon>
        <taxon>Insecta</taxon>
        <taxon>Pterygota</taxon>
        <taxon>Neoptera</taxon>
        <taxon>Endopterygota</taxon>
        <taxon>Lepidoptera</taxon>
        <taxon>Glossata</taxon>
        <taxon>Ditrysia</taxon>
        <taxon>Tineoidea</taxon>
        <taxon>Psychidae</taxon>
        <taxon>Oiketicinae</taxon>
        <taxon>Eumeta</taxon>
    </lineage>
</organism>
<proteinExistence type="predicted"/>
<reference evidence="1 2" key="1">
    <citation type="journal article" date="2019" name="Commun. Biol.">
        <title>The bagworm genome reveals a unique fibroin gene that provides high tensile strength.</title>
        <authorList>
            <person name="Kono N."/>
            <person name="Nakamura H."/>
            <person name="Ohtoshi R."/>
            <person name="Tomita M."/>
            <person name="Numata K."/>
            <person name="Arakawa K."/>
        </authorList>
    </citation>
    <scope>NUCLEOTIDE SEQUENCE [LARGE SCALE GENOMIC DNA]</scope>
</reference>
<comment type="caution">
    <text evidence="1">The sequence shown here is derived from an EMBL/GenBank/DDBJ whole genome shotgun (WGS) entry which is preliminary data.</text>
</comment>
<gene>
    <name evidence="1" type="ORF">EVAR_103545_1</name>
</gene>
<dbReference type="EMBL" id="BGZK01001219">
    <property type="protein sequence ID" value="GBP74712.1"/>
    <property type="molecule type" value="Genomic_DNA"/>
</dbReference>
<accession>A0A4C1YIT2</accession>
<dbReference type="Proteomes" id="UP000299102">
    <property type="component" value="Unassembled WGS sequence"/>
</dbReference>
<dbReference type="AlphaFoldDB" id="A0A4C1YIT2"/>
<sequence>MEGRDTISNVDYNLQKHLTDSTNLYPVGYLLPDEERSGCALTFHVLEEKEVEDVSMLYGILPKMSQKYLLRPITGFRSPLAYKKKVLAASVVGAGGGCGSPESKSALIIIERATRARRAANLNLLRAPHVLNKTKSRFAPKKNHRPLPLYATGRRARAAPTFRRYCFRFARSRRR</sequence>
<evidence type="ECO:0000313" key="2">
    <source>
        <dbReference type="Proteomes" id="UP000299102"/>
    </source>
</evidence>
<keyword evidence="2" id="KW-1185">Reference proteome</keyword>